<comment type="caution">
    <text evidence="5">The sequence shown here is derived from an EMBL/GenBank/DDBJ whole genome shotgun (WGS) entry which is preliminary data.</text>
</comment>
<dbReference type="PANTHER" id="PTHR13526:SF8">
    <property type="entry name" value="TRANSCRIPTION FACTOR SPT20 HOMOLOG"/>
    <property type="match status" value="1"/>
</dbReference>
<evidence type="ECO:0000256" key="1">
    <source>
        <dbReference type="ARBA" id="ARBA00009112"/>
    </source>
</evidence>
<dbReference type="EMBL" id="JAZDUA010000678">
    <property type="protein sequence ID" value="KAK7789989.1"/>
    <property type="molecule type" value="Genomic_DNA"/>
</dbReference>
<name>A0AAN9V606_9ORTH</name>
<feature type="compositionally biased region" description="Polar residues" evidence="3">
    <location>
        <begin position="779"/>
        <end position="789"/>
    </location>
</feature>
<keyword evidence="2" id="KW-0175">Coiled coil</keyword>
<feature type="compositionally biased region" description="Low complexity" evidence="3">
    <location>
        <begin position="748"/>
        <end position="778"/>
    </location>
</feature>
<evidence type="ECO:0000313" key="5">
    <source>
        <dbReference type="EMBL" id="KAK7789989.1"/>
    </source>
</evidence>
<comment type="similarity">
    <text evidence="1">Belongs to the SPT20 family.</text>
</comment>
<feature type="domain" description="Spt20-like SEP" evidence="4">
    <location>
        <begin position="91"/>
        <end position="321"/>
    </location>
</feature>
<feature type="compositionally biased region" description="Low complexity" evidence="3">
    <location>
        <begin position="1174"/>
        <end position="1183"/>
    </location>
</feature>
<feature type="compositionally biased region" description="Pro residues" evidence="3">
    <location>
        <begin position="1160"/>
        <end position="1173"/>
    </location>
</feature>
<evidence type="ECO:0000256" key="2">
    <source>
        <dbReference type="SAM" id="Coils"/>
    </source>
</evidence>
<feature type="coiled-coil region" evidence="2">
    <location>
        <begin position="889"/>
        <end position="928"/>
    </location>
</feature>
<keyword evidence="6" id="KW-1185">Reference proteome</keyword>
<reference evidence="5 6" key="1">
    <citation type="submission" date="2024-03" db="EMBL/GenBank/DDBJ databases">
        <title>The genome assembly and annotation of the cricket Gryllus longicercus Weissman &amp; Gray.</title>
        <authorList>
            <person name="Szrajer S."/>
            <person name="Gray D."/>
            <person name="Ylla G."/>
        </authorList>
    </citation>
    <scope>NUCLEOTIDE SEQUENCE [LARGE SCALE GENOMIC DNA]</scope>
    <source>
        <strain evidence="5">DAG 2021-001</strain>
        <tissue evidence="5">Whole body minus gut</tissue>
    </source>
</reference>
<gene>
    <name evidence="5" type="ORF">R5R35_009201</name>
</gene>
<proteinExistence type="inferred from homology"/>
<dbReference type="InterPro" id="IPR046468">
    <property type="entry name" value="Spt20-like_SEP"/>
</dbReference>
<organism evidence="5 6">
    <name type="scientific">Gryllus longicercus</name>
    <dbReference type="NCBI Taxonomy" id="2509291"/>
    <lineage>
        <taxon>Eukaryota</taxon>
        <taxon>Metazoa</taxon>
        <taxon>Ecdysozoa</taxon>
        <taxon>Arthropoda</taxon>
        <taxon>Hexapoda</taxon>
        <taxon>Insecta</taxon>
        <taxon>Pterygota</taxon>
        <taxon>Neoptera</taxon>
        <taxon>Polyneoptera</taxon>
        <taxon>Orthoptera</taxon>
        <taxon>Ensifera</taxon>
        <taxon>Gryllidea</taxon>
        <taxon>Grylloidea</taxon>
        <taxon>Gryllidae</taxon>
        <taxon>Gryllinae</taxon>
        <taxon>Gryllus</taxon>
    </lineage>
</organism>
<evidence type="ECO:0000256" key="3">
    <source>
        <dbReference type="SAM" id="MobiDB-lite"/>
    </source>
</evidence>
<feature type="region of interest" description="Disordered" evidence="3">
    <location>
        <begin position="116"/>
        <end position="201"/>
    </location>
</feature>
<feature type="compositionally biased region" description="Low complexity" evidence="3">
    <location>
        <begin position="1072"/>
        <end position="1085"/>
    </location>
</feature>
<dbReference type="Proteomes" id="UP001378592">
    <property type="component" value="Unassembled WGS sequence"/>
</dbReference>
<feature type="region of interest" description="Disordered" evidence="3">
    <location>
        <begin position="1056"/>
        <end position="1113"/>
    </location>
</feature>
<protein>
    <recommendedName>
        <fullName evidence="4">Spt20-like SEP domain-containing protein</fullName>
    </recommendedName>
</protein>
<dbReference type="GO" id="GO:0003712">
    <property type="term" value="F:transcription coregulator activity"/>
    <property type="evidence" value="ECO:0007669"/>
    <property type="project" value="InterPro"/>
</dbReference>
<feature type="region of interest" description="Disordered" evidence="3">
    <location>
        <begin position="741"/>
        <end position="789"/>
    </location>
</feature>
<dbReference type="PANTHER" id="PTHR13526">
    <property type="entry name" value="TRANSCRIPTION FACTOR SPT20 HOMOLOG"/>
    <property type="match status" value="1"/>
</dbReference>
<evidence type="ECO:0000259" key="4">
    <source>
        <dbReference type="Pfam" id="PF12090"/>
    </source>
</evidence>
<accession>A0AAN9V606</accession>
<dbReference type="GO" id="GO:0000124">
    <property type="term" value="C:SAGA complex"/>
    <property type="evidence" value="ECO:0007669"/>
    <property type="project" value="InterPro"/>
</dbReference>
<dbReference type="InterPro" id="IPR021950">
    <property type="entry name" value="Spt20"/>
</dbReference>
<feature type="region of interest" description="Disordered" evidence="3">
    <location>
        <begin position="1125"/>
        <end position="1183"/>
    </location>
</feature>
<feature type="compositionally biased region" description="Low complexity" evidence="3">
    <location>
        <begin position="116"/>
        <end position="195"/>
    </location>
</feature>
<feature type="compositionally biased region" description="Polar residues" evidence="3">
    <location>
        <begin position="1056"/>
        <end position="1071"/>
    </location>
</feature>
<sequence length="1447" mass="151834">MQSLEAACEEAEDVSTCRIGIWLQQILEIATKTPHIVPPSTSSSDDSSGHFPLFHKLRELYVAEVAFQHLQPNQNFKASSYLLDKLVAREHLNTLIVNLYPDKKGYSIALRIPNKQSQATTATESTASGQSASTSSVGGTPAAPASPATPPSVASSVTATTTTTTSSATTTTSSSAVAATSATSTPTSGPSASASNSPANQASEMLIETVRWPYSEDELLRCVDNEELPPFLLQLLEESQADIFYEGCIIAEVRDYRNAYPHTSFSTHHVLLRPTNQSLVTDLRMLTSQGDWTYEEKLALESQLLLATQGPLCLDPSPAVAIAATRLRYSAQPLNTEPIRRCARRYSQVAINRKRKLDQFSANPHLPLHDFLSRRRARLRTLNPAATATSTSAGAAAGAAATTASSPAASTSTAVPASKLLKKPGENGPVLPAPPPVPMDLMPDNLTPPSTGVADVLRLARPLERPPETNDCAPRLVEEYILETDREQGRVYHVKLSILQRPSNSEFLGELYLDRDYREGQRNGSSCRFTLGTRAHANQYIQQFREIFTDEGRKSVRITHLVPGQPPRVRCTPRMLERDAKHQAQLQAQAAQHAAAQQAAAQQAAVQQVSTQQISVQQSPAQVNQVQQIQVQQVQVQQVQQVQQVLSGQPVQVHVQQTGQQSPMSTATVLQTVHQNHVSVQQQLQAAPQQSAQVFNVLSPPTASAVSIQSLSPVASSTVVPTTVLANGSLGPVVLPNCLPHNGPVTASSPLSQQQQTQQLQQPQQQQLQKPQQQQPQSTSGSPVARSKTSSSVWQAAAISAIAKGLMNSAQQYQQERAAAVAVANANSANSTNTGNVSATSIGNVSLVNNPGTSIASGISSSTSSNAAILSLLNSGPAHSVNHTTVPINAQSIQQQQQQQQQLQQQQQQHLQQQLQQLQQQHQHQSIQPQPTQIQQQVSQPQINTKLVAQKVTLSNLLNSRLLNHSTSASVTSGSQQQRVPTLAAALGAPLATASNPQSQQQASQSQQVQQQGFTLSQNVGFPTAGTVKVRGVAVPGKGMSGTVTLNHSGRILNASSVAGTSSPNRRLTTVSSAGVSPSSDSNSSLGPTMPGLSALLAGSPSADNPIPGASTTASPALMERLAAATAPPTPGPAGSPGTPVNHPHTPSPKAATPSKILQSPPPTPTTPVPAATPTPASTPTQTSVNVNVQGLSLASLQGAVASFPGLQVSIPALAVPISVSLNMAQPSNMLVSQLPLNTNNNGGNTTTSLISSSTPTSSVALGTAGASPTMVLANNSPVLSLPVAQLVTAGVKGLPPQQRAGSPAAGVNQLSLAQQTGGRHSIQLVGLPRSTRLAAGSLPPGSQLHPSTKQALASRGLLNSQRVKVATNSAGAGATVTLAGAGLPGNQVVTLTTQQQLQMAVQKQQQLQIQQCLAQQNPAPATNNTMLPAAVAGKHRRRSTAADPNK</sequence>
<evidence type="ECO:0000313" key="6">
    <source>
        <dbReference type="Proteomes" id="UP001378592"/>
    </source>
</evidence>
<dbReference type="GO" id="GO:0006357">
    <property type="term" value="P:regulation of transcription by RNA polymerase II"/>
    <property type="evidence" value="ECO:0007669"/>
    <property type="project" value="TreeGrafter"/>
</dbReference>
<dbReference type="Pfam" id="PF12090">
    <property type="entry name" value="Spt20_SEP"/>
    <property type="match status" value="1"/>
</dbReference>